<evidence type="ECO:0000313" key="3">
    <source>
        <dbReference type="Proteomes" id="UP000825935"/>
    </source>
</evidence>
<feature type="compositionally biased region" description="Basic and acidic residues" evidence="1">
    <location>
        <begin position="1"/>
        <end position="11"/>
    </location>
</feature>
<feature type="region of interest" description="Disordered" evidence="1">
    <location>
        <begin position="89"/>
        <end position="158"/>
    </location>
</feature>
<evidence type="ECO:0000313" key="2">
    <source>
        <dbReference type="EMBL" id="KAH7437144.1"/>
    </source>
</evidence>
<protein>
    <submittedName>
        <fullName evidence="2">Uncharacterized protein</fullName>
    </submittedName>
</protein>
<feature type="region of interest" description="Disordered" evidence="1">
    <location>
        <begin position="171"/>
        <end position="269"/>
    </location>
</feature>
<keyword evidence="3" id="KW-1185">Reference proteome</keyword>
<feature type="compositionally biased region" description="Basic and acidic residues" evidence="1">
    <location>
        <begin position="147"/>
        <end position="158"/>
    </location>
</feature>
<dbReference type="AlphaFoldDB" id="A0A8T2UUQ3"/>
<dbReference type="Proteomes" id="UP000825935">
    <property type="component" value="Chromosome 5"/>
</dbReference>
<accession>A0A8T2UUQ3</accession>
<organism evidence="2 3">
    <name type="scientific">Ceratopteris richardii</name>
    <name type="common">Triangle waterfern</name>
    <dbReference type="NCBI Taxonomy" id="49495"/>
    <lineage>
        <taxon>Eukaryota</taxon>
        <taxon>Viridiplantae</taxon>
        <taxon>Streptophyta</taxon>
        <taxon>Embryophyta</taxon>
        <taxon>Tracheophyta</taxon>
        <taxon>Polypodiopsida</taxon>
        <taxon>Polypodiidae</taxon>
        <taxon>Polypodiales</taxon>
        <taxon>Pteridineae</taxon>
        <taxon>Pteridaceae</taxon>
        <taxon>Parkerioideae</taxon>
        <taxon>Ceratopteris</taxon>
    </lineage>
</organism>
<feature type="compositionally biased region" description="Acidic residues" evidence="1">
    <location>
        <begin position="99"/>
        <end position="129"/>
    </location>
</feature>
<evidence type="ECO:0000256" key="1">
    <source>
        <dbReference type="SAM" id="MobiDB-lite"/>
    </source>
</evidence>
<dbReference type="OrthoDB" id="693363at2759"/>
<dbReference type="PANTHER" id="PTHR31365">
    <property type="entry name" value="EXPRESSED PROTEIN"/>
    <property type="match status" value="1"/>
</dbReference>
<reference evidence="2" key="1">
    <citation type="submission" date="2021-08" db="EMBL/GenBank/DDBJ databases">
        <title>WGS assembly of Ceratopteris richardii.</title>
        <authorList>
            <person name="Marchant D.B."/>
            <person name="Chen G."/>
            <person name="Jenkins J."/>
            <person name="Shu S."/>
            <person name="Leebens-Mack J."/>
            <person name="Grimwood J."/>
            <person name="Schmutz J."/>
            <person name="Soltis P."/>
            <person name="Soltis D."/>
            <person name="Chen Z.-H."/>
        </authorList>
    </citation>
    <scope>NUCLEOTIDE SEQUENCE</scope>
    <source>
        <strain evidence="2">Whitten #5841</strain>
        <tissue evidence="2">Leaf</tissue>
    </source>
</reference>
<proteinExistence type="predicted"/>
<dbReference type="OMA" id="AEKEVFW"/>
<comment type="caution">
    <text evidence="2">The sequence shown here is derived from an EMBL/GenBank/DDBJ whole genome shotgun (WGS) entry which is preliminary data.</text>
</comment>
<gene>
    <name evidence="2" type="ORF">KP509_05G058400</name>
</gene>
<feature type="compositionally biased region" description="Basic and acidic residues" evidence="1">
    <location>
        <begin position="34"/>
        <end position="50"/>
    </location>
</feature>
<feature type="compositionally biased region" description="Basic and acidic residues" evidence="1">
    <location>
        <begin position="177"/>
        <end position="200"/>
    </location>
</feature>
<name>A0A8T2UUQ3_CERRI</name>
<sequence length="321" mass="35307">MVGGMTKRDDGLPAISSTNIFSALESRRRKSSKKRSDKEKGESKSREAHQETTVPQVWTPAPVTVTNWADCEEDDDDYFALPALPPIVDQPIQPVFDAGNDDLSQDTDGDEEVDDGYDENEEEEPENDVVPEVVEAKATNTVAPVPREPDRQLSKKELKKKELAELDAVLAELGLNPKDEKASDSAEVKEEQLKDEHTNGDVECQPGEQGNGPVLSESKSSKRRKSKKEKPVKEERDEEGTQEIECITKEESAIDEGDSNTGPPADKKEVLKKLASMKKKKSFKEGDGAAKAAAAEAALRAAKLAAAKKKEKNHYNQQPVR</sequence>
<dbReference type="PANTHER" id="PTHR31365:SF4">
    <property type="entry name" value="OS05G0179800 PROTEIN"/>
    <property type="match status" value="1"/>
</dbReference>
<dbReference type="EMBL" id="CM035410">
    <property type="protein sequence ID" value="KAH7437144.1"/>
    <property type="molecule type" value="Genomic_DNA"/>
</dbReference>
<feature type="region of interest" description="Disordered" evidence="1">
    <location>
        <begin position="1"/>
        <end position="58"/>
    </location>
</feature>